<evidence type="ECO:0000256" key="6">
    <source>
        <dbReference type="ARBA" id="ARBA00022692"/>
    </source>
</evidence>
<name>A0ABN7RKT6_OIKDI</name>
<comment type="subcellular location">
    <subcellularLocation>
        <location evidence="2 9">Cell membrane</location>
        <topology evidence="2 9">Multi-pass membrane protein</topology>
    </subcellularLocation>
</comment>
<keyword evidence="6 9" id="KW-0812">Transmembrane</keyword>
<accession>A0ABN7RKT6</accession>
<comment type="function">
    <text evidence="9">Plasma membrane transporter mediating the uptake by cells of the water soluble vitamin B2/riboflavin that plays a key role in biochemical oxidation-reduction reactions of the carbohydrate, lipid, and amino acid metabolism.</text>
</comment>
<feature type="transmembrane region" description="Helical" evidence="9">
    <location>
        <begin position="38"/>
        <end position="61"/>
    </location>
</feature>
<keyword evidence="4 9" id="KW-0813">Transport</keyword>
<evidence type="ECO:0000256" key="4">
    <source>
        <dbReference type="ARBA" id="ARBA00022448"/>
    </source>
</evidence>
<evidence type="ECO:0000256" key="3">
    <source>
        <dbReference type="ARBA" id="ARBA00006366"/>
    </source>
</evidence>
<keyword evidence="5 9" id="KW-1003">Cell membrane</keyword>
<gene>
    <name evidence="10" type="ORF">OKIOD_LOCUS259</name>
</gene>
<evidence type="ECO:0000256" key="2">
    <source>
        <dbReference type="ARBA" id="ARBA00004651"/>
    </source>
</evidence>
<evidence type="ECO:0000256" key="5">
    <source>
        <dbReference type="ARBA" id="ARBA00022475"/>
    </source>
</evidence>
<evidence type="ECO:0000256" key="1">
    <source>
        <dbReference type="ARBA" id="ARBA00000215"/>
    </source>
</evidence>
<comment type="catalytic activity">
    <reaction evidence="1 9">
        <text>riboflavin(in) = riboflavin(out)</text>
        <dbReference type="Rhea" id="RHEA:35015"/>
        <dbReference type="ChEBI" id="CHEBI:57986"/>
    </reaction>
</comment>
<evidence type="ECO:0000256" key="7">
    <source>
        <dbReference type="ARBA" id="ARBA00022989"/>
    </source>
</evidence>
<proteinExistence type="inferred from homology"/>
<feature type="transmembrane region" description="Helical" evidence="9">
    <location>
        <begin position="73"/>
        <end position="93"/>
    </location>
</feature>
<reference evidence="10 11" key="1">
    <citation type="submission" date="2021-04" db="EMBL/GenBank/DDBJ databases">
        <authorList>
            <person name="Bliznina A."/>
        </authorList>
    </citation>
    <scope>NUCLEOTIDE SEQUENCE [LARGE SCALE GENOMIC DNA]</scope>
</reference>
<sequence>MEKILHVLCACFGMAAWLAVNGCWIELPLLVSVMPESWNLASHMSIIIQCANIGPLVITLLDMYCPSRLKLKPLIYILLLIGLCAQFLMFFFWNDTVEINGSSYSVPFLFFSLPLHSLTVLPQFLSSPL</sequence>
<dbReference type="Pfam" id="PF06237">
    <property type="entry name" value="SLC52_ribofla_tr"/>
    <property type="match status" value="1"/>
</dbReference>
<feature type="transmembrane region" description="Helical" evidence="9">
    <location>
        <begin position="105"/>
        <end position="125"/>
    </location>
</feature>
<comment type="caution">
    <text evidence="9">Lacks conserved residue(s) required for the propagation of feature annotation.</text>
</comment>
<organism evidence="10 11">
    <name type="scientific">Oikopleura dioica</name>
    <name type="common">Tunicate</name>
    <dbReference type="NCBI Taxonomy" id="34765"/>
    <lineage>
        <taxon>Eukaryota</taxon>
        <taxon>Metazoa</taxon>
        <taxon>Chordata</taxon>
        <taxon>Tunicata</taxon>
        <taxon>Appendicularia</taxon>
        <taxon>Copelata</taxon>
        <taxon>Oikopleuridae</taxon>
        <taxon>Oikopleura</taxon>
    </lineage>
</organism>
<comment type="similarity">
    <text evidence="3 9">Belongs to the riboflavin transporter family.</text>
</comment>
<protein>
    <recommendedName>
        <fullName evidence="9">Riboflavin transporter</fullName>
    </recommendedName>
</protein>
<keyword evidence="8 9" id="KW-0472">Membrane</keyword>
<dbReference type="PANTHER" id="PTHR12929:SF1">
    <property type="entry name" value="SOLUTE CARRIER FAMILY 52, RIBOFLAVIN TRANSPORTER, MEMBER 2"/>
    <property type="match status" value="1"/>
</dbReference>
<keyword evidence="7 9" id="KW-1133">Transmembrane helix</keyword>
<evidence type="ECO:0000313" key="11">
    <source>
        <dbReference type="Proteomes" id="UP001158576"/>
    </source>
</evidence>
<evidence type="ECO:0000313" key="10">
    <source>
        <dbReference type="EMBL" id="CAG5077395.1"/>
    </source>
</evidence>
<keyword evidence="11" id="KW-1185">Reference proteome</keyword>
<evidence type="ECO:0000256" key="9">
    <source>
        <dbReference type="RuleBase" id="RU368035"/>
    </source>
</evidence>
<dbReference type="EMBL" id="OU015568">
    <property type="protein sequence ID" value="CAG5077395.1"/>
    <property type="molecule type" value="Genomic_DNA"/>
</dbReference>
<evidence type="ECO:0000256" key="8">
    <source>
        <dbReference type="ARBA" id="ARBA00023136"/>
    </source>
</evidence>
<dbReference type="PANTHER" id="PTHR12929">
    <property type="entry name" value="SOLUTE CARRIER FAMILY 52"/>
    <property type="match status" value="1"/>
</dbReference>
<dbReference type="Proteomes" id="UP001158576">
    <property type="component" value="Chromosome PAR"/>
</dbReference>
<dbReference type="InterPro" id="IPR009357">
    <property type="entry name" value="Riboflavin_transptr"/>
</dbReference>